<proteinExistence type="inferred from homology"/>
<dbReference type="InterPro" id="IPR001525">
    <property type="entry name" value="C5_MeTfrase"/>
</dbReference>
<dbReference type="PRINTS" id="PR00105">
    <property type="entry name" value="C5METTRFRASE"/>
</dbReference>
<dbReference type="InterPro" id="IPR018117">
    <property type="entry name" value="C5_DNA_meth_AS"/>
</dbReference>
<evidence type="ECO:0000256" key="5">
    <source>
        <dbReference type="PROSITE-ProRule" id="PRU01016"/>
    </source>
</evidence>
<keyword evidence="9" id="KW-1185">Reference proteome</keyword>
<dbReference type="Gene3D" id="3.40.50.150">
    <property type="entry name" value="Vaccinia Virus protein VP39"/>
    <property type="match status" value="1"/>
</dbReference>
<gene>
    <name evidence="8" type="ORF">KSL82_01330</name>
</gene>
<dbReference type="InterPro" id="IPR029063">
    <property type="entry name" value="SAM-dependent_MTases_sf"/>
</dbReference>
<dbReference type="Proteomes" id="UP001196248">
    <property type="component" value="Unassembled WGS sequence"/>
</dbReference>
<dbReference type="PROSITE" id="PS51679">
    <property type="entry name" value="SAM_MT_C5"/>
    <property type="match status" value="1"/>
</dbReference>
<evidence type="ECO:0000256" key="7">
    <source>
        <dbReference type="RuleBase" id="RU000417"/>
    </source>
</evidence>
<comment type="caution">
    <text evidence="8">The sequence shown here is derived from an EMBL/GenBank/DDBJ whole genome shotgun (WGS) entry which is preliminary data.</text>
</comment>
<organism evidence="8 9">
    <name type="scientific">Limosilactobacillus portuensis</name>
    <dbReference type="NCBI Taxonomy" id="2742601"/>
    <lineage>
        <taxon>Bacteria</taxon>
        <taxon>Bacillati</taxon>
        <taxon>Bacillota</taxon>
        <taxon>Bacilli</taxon>
        <taxon>Lactobacillales</taxon>
        <taxon>Lactobacillaceae</taxon>
        <taxon>Limosilactobacillus</taxon>
    </lineage>
</organism>
<dbReference type="PROSITE" id="PS00094">
    <property type="entry name" value="C5_MTASE_1"/>
    <property type="match status" value="1"/>
</dbReference>
<keyword evidence="3 5" id="KW-0949">S-adenosyl-L-methionine</keyword>
<dbReference type="PANTHER" id="PTHR10629">
    <property type="entry name" value="CYTOSINE-SPECIFIC METHYLTRANSFERASE"/>
    <property type="match status" value="1"/>
</dbReference>
<evidence type="ECO:0000313" key="8">
    <source>
        <dbReference type="EMBL" id="MBU9694576.1"/>
    </source>
</evidence>
<accession>A0ABS6IUA0</accession>
<dbReference type="PANTHER" id="PTHR10629:SF52">
    <property type="entry name" value="DNA (CYTOSINE-5)-METHYLTRANSFERASE 1"/>
    <property type="match status" value="1"/>
</dbReference>
<dbReference type="Gene3D" id="3.90.120.10">
    <property type="entry name" value="DNA Methylase, subunit A, domain 2"/>
    <property type="match status" value="1"/>
</dbReference>
<keyword evidence="4" id="KW-0680">Restriction system</keyword>
<dbReference type="Pfam" id="PF00145">
    <property type="entry name" value="DNA_methylase"/>
    <property type="match status" value="1"/>
</dbReference>
<keyword evidence="1 5" id="KW-0489">Methyltransferase</keyword>
<feature type="active site" evidence="5">
    <location>
        <position position="91"/>
    </location>
</feature>
<dbReference type="RefSeq" id="WP_102169532.1">
    <property type="nucleotide sequence ID" value="NZ_JAHPJJ010000003.1"/>
</dbReference>
<dbReference type="InterPro" id="IPR050390">
    <property type="entry name" value="C5-Methyltransferase"/>
</dbReference>
<reference evidence="8 9" key="1">
    <citation type="submission" date="2021-06" db="EMBL/GenBank/DDBJ databases">
        <title>Limosilactobacillus angelus sp. nov., isolated from the human vagina.</title>
        <authorList>
            <person name="Chen Y.-S."/>
        </authorList>
    </citation>
    <scope>NUCLEOTIDE SEQUENCE [LARGE SCALE GENOMIC DNA]</scope>
    <source>
        <strain evidence="8 9">P5L02</strain>
    </source>
</reference>
<evidence type="ECO:0000256" key="6">
    <source>
        <dbReference type="RuleBase" id="RU000416"/>
    </source>
</evidence>
<name>A0ABS6IUA0_9LACO</name>
<protein>
    <recommendedName>
        <fullName evidence="7">Cytosine-specific methyltransferase</fullName>
        <ecNumber evidence="7">2.1.1.37</ecNumber>
    </recommendedName>
</protein>
<dbReference type="SUPFAM" id="SSF53335">
    <property type="entry name" value="S-adenosyl-L-methionine-dependent methyltransferases"/>
    <property type="match status" value="1"/>
</dbReference>
<dbReference type="GO" id="GO:0008168">
    <property type="term" value="F:methyltransferase activity"/>
    <property type="evidence" value="ECO:0007669"/>
    <property type="project" value="UniProtKB-KW"/>
</dbReference>
<dbReference type="EC" id="2.1.1.37" evidence="7"/>
<evidence type="ECO:0000256" key="4">
    <source>
        <dbReference type="ARBA" id="ARBA00022747"/>
    </source>
</evidence>
<dbReference type="GO" id="GO:0032259">
    <property type="term" value="P:methylation"/>
    <property type="evidence" value="ECO:0007669"/>
    <property type="project" value="UniProtKB-KW"/>
</dbReference>
<comment type="similarity">
    <text evidence="5 6">Belongs to the class I-like SAM-binding methyltransferase superfamily. C5-methyltransferase family.</text>
</comment>
<evidence type="ECO:0000256" key="2">
    <source>
        <dbReference type="ARBA" id="ARBA00022679"/>
    </source>
</evidence>
<evidence type="ECO:0000256" key="3">
    <source>
        <dbReference type="ARBA" id="ARBA00022691"/>
    </source>
</evidence>
<sequence length="379" mass="42253">MEFRMGELFSGPGGLALGAKLACFKDVKGEKWGFKHTWANDFDRDTVETYKLNLLHNPDASTVFCEDVSDFPIGDKSILPEIDALAFGFPCNDYSNVGKQKGLAGIYGPLYSYGVKVMKYYQPKVFIAENVGGLSSANEGYALIKILEEFQASGYHITPNLYKFEEYGVPQARHRIIIVGIRNDLYKQGIHYHVPAPTTPDPKDMKTSQQAIEIPPIPADAPNNELPKTTEKVAKRLSYIPEGENAWYIGIPEELRLNVRGAKLSSIYKRLDHTKPAYTVTGSGGGGTHMYHWKENRALTNRERARLQTFPDDFKFIGSKESVRKQIGMAVPPEGAKVVMEAVLKTFAGIKYRSVKPTEKLQLKNLEKGNTTALKGLGR</sequence>
<evidence type="ECO:0000313" key="9">
    <source>
        <dbReference type="Proteomes" id="UP001196248"/>
    </source>
</evidence>
<dbReference type="NCBIfam" id="TIGR00675">
    <property type="entry name" value="dcm"/>
    <property type="match status" value="1"/>
</dbReference>
<dbReference type="EMBL" id="JAHPJJ010000003">
    <property type="protein sequence ID" value="MBU9694576.1"/>
    <property type="molecule type" value="Genomic_DNA"/>
</dbReference>
<evidence type="ECO:0000256" key="1">
    <source>
        <dbReference type="ARBA" id="ARBA00022603"/>
    </source>
</evidence>
<comment type="catalytic activity">
    <reaction evidence="7">
        <text>a 2'-deoxycytidine in DNA + S-adenosyl-L-methionine = a 5-methyl-2'-deoxycytidine in DNA + S-adenosyl-L-homocysteine + H(+)</text>
        <dbReference type="Rhea" id="RHEA:13681"/>
        <dbReference type="Rhea" id="RHEA-COMP:11369"/>
        <dbReference type="Rhea" id="RHEA-COMP:11370"/>
        <dbReference type="ChEBI" id="CHEBI:15378"/>
        <dbReference type="ChEBI" id="CHEBI:57856"/>
        <dbReference type="ChEBI" id="CHEBI:59789"/>
        <dbReference type="ChEBI" id="CHEBI:85452"/>
        <dbReference type="ChEBI" id="CHEBI:85454"/>
        <dbReference type="EC" id="2.1.1.37"/>
    </reaction>
</comment>
<keyword evidence="2 5" id="KW-0808">Transferase</keyword>